<dbReference type="InterPro" id="IPR033375">
    <property type="entry name" value="Cggbp1"/>
</dbReference>
<dbReference type="PANTHER" id="PTHR32344:SF1">
    <property type="entry name" value="U1-TYPE DOMAIN-CONTAINING PROTEIN"/>
    <property type="match status" value="1"/>
</dbReference>
<dbReference type="GO" id="GO:0003690">
    <property type="term" value="F:double-stranded DNA binding"/>
    <property type="evidence" value="ECO:0007669"/>
    <property type="project" value="InterPro"/>
</dbReference>
<accession>A0A6G0VJ46</accession>
<comment type="caution">
    <text evidence="2">The sequence shown here is derived from an EMBL/GenBank/DDBJ whole genome shotgun (WGS) entry which is preliminary data.</text>
</comment>
<dbReference type="AlphaFoldDB" id="A0A6G0VJ46"/>
<name>A0A6G0VJ46_APHCR</name>
<organism evidence="2 3">
    <name type="scientific">Aphis craccivora</name>
    <name type="common">Cowpea aphid</name>
    <dbReference type="NCBI Taxonomy" id="307492"/>
    <lineage>
        <taxon>Eukaryota</taxon>
        <taxon>Metazoa</taxon>
        <taxon>Ecdysozoa</taxon>
        <taxon>Arthropoda</taxon>
        <taxon>Hexapoda</taxon>
        <taxon>Insecta</taxon>
        <taxon>Pterygota</taxon>
        <taxon>Neoptera</taxon>
        <taxon>Paraneoptera</taxon>
        <taxon>Hemiptera</taxon>
        <taxon>Sternorrhyncha</taxon>
        <taxon>Aphidomorpha</taxon>
        <taxon>Aphidoidea</taxon>
        <taxon>Aphididae</taxon>
        <taxon>Aphidini</taxon>
        <taxon>Aphis</taxon>
        <taxon>Aphis</taxon>
    </lineage>
</organism>
<dbReference type="EMBL" id="VUJU01016148">
    <property type="protein sequence ID" value="KAF0690841.1"/>
    <property type="molecule type" value="Genomic_DNA"/>
</dbReference>
<dbReference type="OrthoDB" id="6592644at2759"/>
<dbReference type="Pfam" id="PF04937">
    <property type="entry name" value="DUF659"/>
    <property type="match status" value="1"/>
</dbReference>
<gene>
    <name evidence="2" type="ORF">FWK35_00038598</name>
</gene>
<dbReference type="GO" id="GO:0005634">
    <property type="term" value="C:nucleus"/>
    <property type="evidence" value="ECO:0007669"/>
    <property type="project" value="InterPro"/>
</dbReference>
<evidence type="ECO:0000259" key="1">
    <source>
        <dbReference type="Pfam" id="PF04937"/>
    </source>
</evidence>
<dbReference type="InterPro" id="IPR012337">
    <property type="entry name" value="RNaseH-like_sf"/>
</dbReference>
<feature type="non-terminal residue" evidence="2">
    <location>
        <position position="480"/>
    </location>
</feature>
<dbReference type="PANTHER" id="PTHR32344">
    <property type="entry name" value="U1-TYPE DOMAIN-CONTAINING PROTEIN"/>
    <property type="match status" value="1"/>
</dbReference>
<reference evidence="2 3" key="1">
    <citation type="submission" date="2019-08" db="EMBL/GenBank/DDBJ databases">
        <title>Whole genome of Aphis craccivora.</title>
        <authorList>
            <person name="Voronova N.V."/>
            <person name="Shulinski R.S."/>
            <person name="Bandarenka Y.V."/>
            <person name="Zhorov D.G."/>
            <person name="Warner D."/>
        </authorList>
    </citation>
    <scope>NUCLEOTIDE SEQUENCE [LARGE SCALE GENOMIC DNA]</scope>
    <source>
        <strain evidence="2">180601</strain>
        <tissue evidence="2">Whole Body</tissue>
    </source>
</reference>
<feature type="domain" description="DUF659" evidence="1">
    <location>
        <begin position="121"/>
        <end position="276"/>
    </location>
</feature>
<proteinExistence type="predicted"/>
<protein>
    <submittedName>
        <fullName evidence="2">DUF659 domain-containing protein</fullName>
    </submittedName>
</protein>
<dbReference type="SUPFAM" id="SSF53098">
    <property type="entry name" value="Ribonuclease H-like"/>
    <property type="match status" value="1"/>
</dbReference>
<sequence>MPKVRVSKAGKAKNYVLEFPNEHFQTDGEILYCSACEKSVSIEQRFLVVQHIGTAKHKESKIRRQKFKQQLFASTTSSGNKNSFISELCRAFIHADIPISKLENKSLNAFLTKYTGQLIPNESTIRKNYITEIYQETLSSIRNIIQDGPIWVSIDETVDVEGRHVGNVIVGKLSETFSKPFLLNCAQLEKCNHKTIAKLFNDSMSLLWPNGVKHENVLLFLTDAAPYMVKSAVAINVFYPKMIHLTCLAHGLHRIGETIRAKFYKVDKLIAEVKKIFLKAPSRVEKLKEMYPNLSLPPEPIITRWGTWLNAVKYYCENFEKIKDVVSTFDSTSAVSIQKAKNLLNKDDIKNNLIYISVNFGFLENTIKQLETRKMSLVQSLGLIEEAEKCIEQVQGPLGVEVKEKMHSVLHKNPGLDCLKLIRDIHCEMNEVTLPAELTPLDIANMKFAPITSVEVERSFSRYKSILRPNRRSFNFENLR</sequence>
<evidence type="ECO:0000313" key="2">
    <source>
        <dbReference type="EMBL" id="KAF0690841.1"/>
    </source>
</evidence>
<dbReference type="InterPro" id="IPR007021">
    <property type="entry name" value="DUF659"/>
</dbReference>
<dbReference type="GO" id="GO:0006357">
    <property type="term" value="P:regulation of transcription by RNA polymerase II"/>
    <property type="evidence" value="ECO:0007669"/>
    <property type="project" value="InterPro"/>
</dbReference>
<dbReference type="Proteomes" id="UP000478052">
    <property type="component" value="Unassembled WGS sequence"/>
</dbReference>
<evidence type="ECO:0000313" key="3">
    <source>
        <dbReference type="Proteomes" id="UP000478052"/>
    </source>
</evidence>
<keyword evidence="3" id="KW-1185">Reference proteome</keyword>